<feature type="domain" description="DEAD-box RNA helicase Q" evidence="11">
    <location>
        <begin position="1"/>
        <end position="27"/>
    </location>
</feature>
<evidence type="ECO:0000313" key="13">
    <source>
        <dbReference type="Proteomes" id="UP000322077"/>
    </source>
</evidence>
<dbReference type="SUPFAM" id="SSF52540">
    <property type="entry name" value="P-loop containing nucleoside triphosphate hydrolases"/>
    <property type="match status" value="1"/>
</dbReference>
<dbReference type="Pfam" id="PF00270">
    <property type="entry name" value="DEAD"/>
    <property type="match status" value="1"/>
</dbReference>
<keyword evidence="4 7" id="KW-0067">ATP-binding</keyword>
<dbReference type="GO" id="GO:0005829">
    <property type="term" value="C:cytosol"/>
    <property type="evidence" value="ECO:0007669"/>
    <property type="project" value="TreeGrafter"/>
</dbReference>
<dbReference type="PROSITE" id="PS00039">
    <property type="entry name" value="DEAD_ATP_HELICASE"/>
    <property type="match status" value="1"/>
</dbReference>
<dbReference type="CDD" id="cd00268">
    <property type="entry name" value="DEADc"/>
    <property type="match status" value="1"/>
</dbReference>
<dbReference type="GO" id="GO:0003676">
    <property type="term" value="F:nucleic acid binding"/>
    <property type="evidence" value="ECO:0007669"/>
    <property type="project" value="InterPro"/>
</dbReference>
<dbReference type="Gene3D" id="3.40.50.300">
    <property type="entry name" value="P-loop containing nucleotide triphosphate hydrolases"/>
    <property type="match status" value="2"/>
</dbReference>
<dbReference type="GO" id="GO:0005524">
    <property type="term" value="F:ATP binding"/>
    <property type="evidence" value="ECO:0007669"/>
    <property type="project" value="UniProtKB-KW"/>
</dbReference>
<keyword evidence="2 7" id="KW-0378">Hydrolase</keyword>
<dbReference type="InterPro" id="IPR027417">
    <property type="entry name" value="P-loop_NTPase"/>
</dbReference>
<feature type="domain" description="Helicase C-terminal" evidence="10">
    <location>
        <begin position="229"/>
        <end position="379"/>
    </location>
</feature>
<dbReference type="GO" id="GO:0016787">
    <property type="term" value="F:hydrolase activity"/>
    <property type="evidence" value="ECO:0007669"/>
    <property type="project" value="UniProtKB-KW"/>
</dbReference>
<evidence type="ECO:0000256" key="3">
    <source>
        <dbReference type="ARBA" id="ARBA00022806"/>
    </source>
</evidence>
<evidence type="ECO:0000259" key="11">
    <source>
        <dbReference type="PROSITE" id="PS51195"/>
    </source>
</evidence>
<gene>
    <name evidence="12" type="ORF">FYJ91_14765</name>
</gene>
<accession>A0A5D9C4R9</accession>
<evidence type="ECO:0000256" key="4">
    <source>
        <dbReference type="ARBA" id="ARBA00022840"/>
    </source>
</evidence>
<dbReference type="InterPro" id="IPR014014">
    <property type="entry name" value="RNA_helicase_DEAD_Q_motif"/>
</dbReference>
<keyword evidence="1 7" id="KW-0547">Nucleotide-binding</keyword>
<dbReference type="InterPro" id="IPR044742">
    <property type="entry name" value="DEAD/DEAH_RhlB"/>
</dbReference>
<evidence type="ECO:0000256" key="6">
    <source>
        <dbReference type="PROSITE-ProRule" id="PRU00552"/>
    </source>
</evidence>
<name>A0A5D9C4R9_9SPHN</name>
<evidence type="ECO:0000259" key="9">
    <source>
        <dbReference type="PROSITE" id="PS51192"/>
    </source>
</evidence>
<sequence length="577" mass="63181">MPFSSLPRPVAEAITERGYTAPTPVQAAVITEEAIGRDLLVSAQTGSGKTVAYGLAIADTLLGGSDTLPRAGEPLALVIAPTRELALQVQRELQWLYAKLGARVASCVGGMNVRVEQRNLSYGCHIVVGTPGRLKDHLERGNLQPGSLRAVVLDEADEMLDLGFREDLEEILDLTPPERRTLLFSATMPKPIALLAKRYQRDALRIQTTSERESHADIDYRAMAVAPADIQNAVVNVLRFHEAKGAMVFCATRENVRRLSATLTERGFSAVTLSGELSQNERNHALQALRDRRARVCIATDVAARGIDLPGLELVIHAELPINPETLQHRSGRTGRAGKKGTCVLIAPYQRRRHAERLLRAANVNATWESVPSPDAIYARDQERLVASLEVGEIAEEDLIVARKLLETTSAEDIAAAFVRTQRQSLPAPEDLIDASPAAPGQRPEREQGPRPGFEDTVWFRMNVGRNANADPRWLLPLLCRRGHITKRDIGAIRILPGETRFEVPRGIAAKFADAVRRTAGEDDGVIIEPAGDGPPPAERPRLSRAPGDRPQGDRPQGERRGPPRGPHRGPPRRRPS</sequence>
<dbReference type="InterPro" id="IPR011545">
    <property type="entry name" value="DEAD/DEAH_box_helicase_dom"/>
</dbReference>
<dbReference type="InterPro" id="IPR012677">
    <property type="entry name" value="Nucleotide-bd_a/b_plait_sf"/>
</dbReference>
<dbReference type="GO" id="GO:0003724">
    <property type="term" value="F:RNA helicase activity"/>
    <property type="evidence" value="ECO:0007669"/>
    <property type="project" value="InterPro"/>
</dbReference>
<evidence type="ECO:0000256" key="5">
    <source>
        <dbReference type="ARBA" id="ARBA00038437"/>
    </source>
</evidence>
<dbReference type="Gene3D" id="3.30.70.330">
    <property type="match status" value="1"/>
</dbReference>
<dbReference type="SMART" id="SM00490">
    <property type="entry name" value="HELICc"/>
    <property type="match status" value="1"/>
</dbReference>
<dbReference type="CDD" id="cd12252">
    <property type="entry name" value="RRM_DbpA"/>
    <property type="match status" value="1"/>
</dbReference>
<dbReference type="CDD" id="cd18787">
    <property type="entry name" value="SF2_C_DEAD"/>
    <property type="match status" value="1"/>
</dbReference>
<dbReference type="PROSITE" id="PS51192">
    <property type="entry name" value="HELICASE_ATP_BIND_1"/>
    <property type="match status" value="1"/>
</dbReference>
<dbReference type="PROSITE" id="PS51195">
    <property type="entry name" value="Q_MOTIF"/>
    <property type="match status" value="1"/>
</dbReference>
<comment type="caution">
    <text evidence="12">The sequence shown here is derived from an EMBL/GenBank/DDBJ whole genome shotgun (WGS) entry which is preliminary data.</text>
</comment>
<evidence type="ECO:0000256" key="7">
    <source>
        <dbReference type="RuleBase" id="RU000492"/>
    </source>
</evidence>
<organism evidence="12 13">
    <name type="scientific">Sphingomonas montanisoli</name>
    <dbReference type="NCBI Taxonomy" id="2606412"/>
    <lineage>
        <taxon>Bacteria</taxon>
        <taxon>Pseudomonadati</taxon>
        <taxon>Pseudomonadota</taxon>
        <taxon>Alphaproteobacteria</taxon>
        <taxon>Sphingomonadales</taxon>
        <taxon>Sphingomonadaceae</taxon>
        <taxon>Sphingomonas</taxon>
    </lineage>
</organism>
<dbReference type="RefSeq" id="WP_149523013.1">
    <property type="nucleotide sequence ID" value="NZ_VTOU01000003.1"/>
</dbReference>
<feature type="compositionally biased region" description="Basic and acidic residues" evidence="8">
    <location>
        <begin position="539"/>
        <end position="562"/>
    </location>
</feature>
<feature type="domain" description="Helicase ATP-binding" evidence="9">
    <location>
        <begin position="30"/>
        <end position="206"/>
    </location>
</feature>
<evidence type="ECO:0000313" key="12">
    <source>
        <dbReference type="EMBL" id="TZG26207.1"/>
    </source>
</evidence>
<dbReference type="InterPro" id="IPR001650">
    <property type="entry name" value="Helicase_C-like"/>
</dbReference>
<protein>
    <submittedName>
        <fullName evidence="12">DEAD/DEAH box helicase</fullName>
    </submittedName>
</protein>
<dbReference type="AlphaFoldDB" id="A0A5D9C4R9"/>
<dbReference type="InterPro" id="IPR000629">
    <property type="entry name" value="RNA-helicase_DEAD-box_CS"/>
</dbReference>
<dbReference type="Pfam" id="PF03880">
    <property type="entry name" value="DbpA"/>
    <property type="match status" value="1"/>
</dbReference>
<feature type="region of interest" description="Disordered" evidence="8">
    <location>
        <begin position="523"/>
        <end position="577"/>
    </location>
</feature>
<proteinExistence type="inferred from homology"/>
<dbReference type="InterPro" id="IPR050079">
    <property type="entry name" value="DEAD_box_RNA_helicase"/>
</dbReference>
<dbReference type="Proteomes" id="UP000322077">
    <property type="component" value="Unassembled WGS sequence"/>
</dbReference>
<evidence type="ECO:0000256" key="8">
    <source>
        <dbReference type="SAM" id="MobiDB-lite"/>
    </source>
</evidence>
<evidence type="ECO:0000256" key="1">
    <source>
        <dbReference type="ARBA" id="ARBA00022741"/>
    </source>
</evidence>
<evidence type="ECO:0000256" key="2">
    <source>
        <dbReference type="ARBA" id="ARBA00022801"/>
    </source>
</evidence>
<dbReference type="SMART" id="SM00487">
    <property type="entry name" value="DEXDc"/>
    <property type="match status" value="1"/>
</dbReference>
<comment type="similarity">
    <text evidence="5 7">Belongs to the DEAD box helicase family.</text>
</comment>
<feature type="short sequence motif" description="Q motif" evidence="6">
    <location>
        <begin position="1"/>
        <end position="27"/>
    </location>
</feature>
<dbReference type="PROSITE" id="PS51194">
    <property type="entry name" value="HELICASE_CTER"/>
    <property type="match status" value="1"/>
</dbReference>
<dbReference type="Pfam" id="PF00271">
    <property type="entry name" value="Helicase_C"/>
    <property type="match status" value="1"/>
</dbReference>
<dbReference type="EMBL" id="VTOU01000003">
    <property type="protein sequence ID" value="TZG26207.1"/>
    <property type="molecule type" value="Genomic_DNA"/>
</dbReference>
<keyword evidence="3 7" id="KW-0347">Helicase</keyword>
<feature type="region of interest" description="Disordered" evidence="8">
    <location>
        <begin position="429"/>
        <end position="455"/>
    </location>
</feature>
<dbReference type="PANTHER" id="PTHR47959:SF1">
    <property type="entry name" value="ATP-DEPENDENT RNA HELICASE DBPA"/>
    <property type="match status" value="1"/>
</dbReference>
<evidence type="ECO:0000259" key="10">
    <source>
        <dbReference type="PROSITE" id="PS51194"/>
    </source>
</evidence>
<dbReference type="InterPro" id="IPR005580">
    <property type="entry name" value="DbpA/CsdA_RNA-bd_dom"/>
</dbReference>
<dbReference type="PANTHER" id="PTHR47959">
    <property type="entry name" value="ATP-DEPENDENT RNA HELICASE RHLE-RELATED"/>
    <property type="match status" value="1"/>
</dbReference>
<keyword evidence="13" id="KW-1185">Reference proteome</keyword>
<feature type="compositionally biased region" description="Basic residues" evidence="8">
    <location>
        <begin position="566"/>
        <end position="577"/>
    </location>
</feature>
<dbReference type="InterPro" id="IPR014001">
    <property type="entry name" value="Helicase_ATP-bd"/>
</dbReference>
<reference evidence="12 13" key="1">
    <citation type="submission" date="2019-08" db="EMBL/GenBank/DDBJ databases">
        <authorList>
            <person name="Wang G."/>
            <person name="Xu Z."/>
        </authorList>
    </citation>
    <scope>NUCLEOTIDE SEQUENCE [LARGE SCALE GENOMIC DNA]</scope>
    <source>
        <strain evidence="12 13">ZX</strain>
    </source>
</reference>